<evidence type="ECO:0000259" key="4">
    <source>
        <dbReference type="Pfam" id="PF02906"/>
    </source>
</evidence>
<comment type="caution">
    <text evidence="5">The sequence shown here is derived from an EMBL/GenBank/DDBJ whole genome shotgun (WGS) entry which is preliminary data.</text>
</comment>
<evidence type="ECO:0000256" key="3">
    <source>
        <dbReference type="SAM" id="Phobius"/>
    </source>
</evidence>
<keyword evidence="3" id="KW-1133">Transmembrane helix</keyword>
<name>A0A1W0E2P2_9MICR</name>
<comment type="similarity">
    <text evidence="1">Belongs to the NARF family.</text>
</comment>
<dbReference type="InterPro" id="IPR050340">
    <property type="entry name" value="Cytosolic_Fe-S_CAF"/>
</dbReference>
<feature type="transmembrane region" description="Helical" evidence="3">
    <location>
        <begin position="6"/>
        <end position="23"/>
    </location>
</feature>
<keyword evidence="6" id="KW-1185">Reference proteome</keyword>
<evidence type="ECO:0000313" key="5">
    <source>
        <dbReference type="EMBL" id="OQS53501.1"/>
    </source>
</evidence>
<dbReference type="Pfam" id="PF02906">
    <property type="entry name" value="Fe_hyd_lg_C"/>
    <property type="match status" value="1"/>
</dbReference>
<evidence type="ECO:0000256" key="2">
    <source>
        <dbReference type="ARBA" id="ARBA00022485"/>
    </source>
</evidence>
<dbReference type="PANTHER" id="PTHR11615">
    <property type="entry name" value="NITRATE, FORMATE, IRON DEHYDROGENASE"/>
    <property type="match status" value="1"/>
</dbReference>
<protein>
    <submittedName>
        <fullName evidence="5">NAR1</fullName>
    </submittedName>
</protein>
<keyword evidence="2" id="KW-0479">Metal-binding</keyword>
<dbReference type="EMBL" id="MNPJ01000031">
    <property type="protein sequence ID" value="OQS53501.1"/>
    <property type="molecule type" value="Genomic_DNA"/>
</dbReference>
<dbReference type="AlphaFoldDB" id="A0A1W0E2P2"/>
<dbReference type="InterPro" id="IPR009016">
    <property type="entry name" value="Fe_hydrogenase"/>
</dbReference>
<dbReference type="STRING" id="646526.A0A1W0E2P2"/>
<keyword evidence="2" id="KW-0411">Iron-sulfur</keyword>
<keyword evidence="3" id="KW-0472">Membrane</keyword>
<evidence type="ECO:0000256" key="1">
    <source>
        <dbReference type="ARBA" id="ARBA00006596"/>
    </source>
</evidence>
<reference evidence="5 6" key="1">
    <citation type="journal article" date="2017" name="Environ. Microbiol.">
        <title>Decay of the glycolytic pathway and adaptation to intranuclear parasitism within Enterocytozoonidae microsporidia.</title>
        <authorList>
            <person name="Wiredu Boakye D."/>
            <person name="Jaroenlak P."/>
            <person name="Prachumwat A."/>
            <person name="Williams T.A."/>
            <person name="Bateman K.S."/>
            <person name="Itsathitphaisarn O."/>
            <person name="Sritunyalucksana K."/>
            <person name="Paszkiewicz K.H."/>
            <person name="Moore K.A."/>
            <person name="Stentiford G.D."/>
            <person name="Williams B.A."/>
        </authorList>
    </citation>
    <scope>NUCLEOTIDE SEQUENCE [LARGE SCALE GENOMIC DNA]</scope>
    <source>
        <strain evidence="5 6">TH1</strain>
    </source>
</reference>
<dbReference type="InterPro" id="IPR004108">
    <property type="entry name" value="Fe_hydrogenase_lsu_C"/>
</dbReference>
<evidence type="ECO:0000313" key="6">
    <source>
        <dbReference type="Proteomes" id="UP000192758"/>
    </source>
</evidence>
<dbReference type="GO" id="GO:0051539">
    <property type="term" value="F:4 iron, 4 sulfur cluster binding"/>
    <property type="evidence" value="ECO:0007669"/>
    <property type="project" value="UniProtKB-KW"/>
</dbReference>
<gene>
    <name evidence="5" type="primary">NAR1</name>
    <name evidence="5" type="ORF">EHP00_1816</name>
</gene>
<sequence>MELFCSFYHLLGVILILLFSFFIKIRDMSKKQVCIKENPEEIRLDDCLACSGCLSNDEMSKFNIDKTVLEDILTQTNFIFTEFSKNDLFLTCKKIHKNLEEITFRDFEKALITLIKSTFNTLLFLDSSNFEKSKNNINSDCPAVVLYVERLYPHLTKYLNNKKTQIQQAVEYIRKKNKERIFIISQCYDKKDEIIREKYENIYLLGAKDIENIIIKDINNFLNNQEKLLETNKYELSHFDKKENIIFGQVNVFNALQNYKEGSGFLNVYWCNNGCIGGPCIENKEKDIPFEHNDYIKGKNSDFLTCRKPFTPHKKKRFEIEW</sequence>
<dbReference type="Proteomes" id="UP000192758">
    <property type="component" value="Unassembled WGS sequence"/>
</dbReference>
<keyword evidence="3" id="KW-0812">Transmembrane</keyword>
<keyword evidence="2" id="KW-0408">Iron</keyword>
<organism evidence="5 6">
    <name type="scientific">Ecytonucleospora hepatopenaei</name>
    <dbReference type="NCBI Taxonomy" id="646526"/>
    <lineage>
        <taxon>Eukaryota</taxon>
        <taxon>Fungi</taxon>
        <taxon>Fungi incertae sedis</taxon>
        <taxon>Microsporidia</taxon>
        <taxon>Enterocytozoonidae</taxon>
        <taxon>Ecytonucleospora</taxon>
    </lineage>
</organism>
<feature type="domain" description="Iron hydrogenase large subunit C-terminal" evidence="4">
    <location>
        <begin position="123"/>
        <end position="201"/>
    </location>
</feature>
<keyword evidence="2" id="KW-0004">4Fe-4S</keyword>
<proteinExistence type="inferred from homology"/>
<dbReference type="VEuPathDB" id="MicrosporidiaDB:EHP00_1816"/>
<accession>A0A1W0E2P2</accession>
<dbReference type="SUPFAM" id="SSF53920">
    <property type="entry name" value="Fe-only hydrogenase"/>
    <property type="match status" value="1"/>
</dbReference>
<dbReference type="OrthoDB" id="10253113at2759"/>